<keyword evidence="3" id="KW-1133">Transmembrane helix</keyword>
<dbReference type="PANTHER" id="PTHR47870">
    <property type="entry name" value="CYTOCHROME C-TYPE BIOGENESIS PROTEIN CCMH"/>
    <property type="match status" value="1"/>
</dbReference>
<dbReference type="AlphaFoldDB" id="A0A418SLZ8"/>
<dbReference type="Gene3D" id="1.25.40.10">
    <property type="entry name" value="Tetratricopeptide repeat domain"/>
    <property type="match status" value="1"/>
</dbReference>
<feature type="non-terminal residue" evidence="4">
    <location>
        <position position="310"/>
    </location>
</feature>
<evidence type="ECO:0000256" key="3">
    <source>
        <dbReference type="SAM" id="Phobius"/>
    </source>
</evidence>
<gene>
    <name evidence="4" type="primary">ccmI</name>
    <name evidence="4" type="ORF">D3P04_22570</name>
</gene>
<organism evidence="4 5">
    <name type="scientific">Paracoccus onubensis</name>
    <dbReference type="NCBI Taxonomy" id="1675788"/>
    <lineage>
        <taxon>Bacteria</taxon>
        <taxon>Pseudomonadati</taxon>
        <taxon>Pseudomonadota</taxon>
        <taxon>Alphaproteobacteria</taxon>
        <taxon>Rhodobacterales</taxon>
        <taxon>Paracoccaceae</taxon>
        <taxon>Paracoccus</taxon>
    </lineage>
</organism>
<accession>A0A418SLZ8</accession>
<dbReference type="GO" id="GO:0017004">
    <property type="term" value="P:cytochrome complex assembly"/>
    <property type="evidence" value="ECO:0007669"/>
    <property type="project" value="UniProtKB-KW"/>
</dbReference>
<reference evidence="5" key="1">
    <citation type="submission" date="2018-09" db="EMBL/GenBank/DDBJ databases">
        <title>Acidovorax cavernicola nov. sp. isolated from Gruta de las Maravillas (Aracena, Spain).</title>
        <authorList>
            <person name="Jurado V."/>
            <person name="Gutierrez-Patricio S."/>
            <person name="Gonzalez-Pimentel J.L."/>
            <person name="Miller A.Z."/>
            <person name="Laiz L."/>
            <person name="Saiz-Jimenez C."/>
        </authorList>
    </citation>
    <scope>NUCLEOTIDE SEQUENCE [LARGE SCALE GENOMIC DNA]</scope>
    <source>
        <strain evidence="5">1011MAR3C25</strain>
    </source>
</reference>
<dbReference type="Proteomes" id="UP000284202">
    <property type="component" value="Unassembled WGS sequence"/>
</dbReference>
<keyword evidence="3" id="KW-0472">Membrane</keyword>
<dbReference type="InterPro" id="IPR017560">
    <property type="entry name" value="Cyt_c_biogenesis_CcmI"/>
</dbReference>
<evidence type="ECO:0000313" key="5">
    <source>
        <dbReference type="Proteomes" id="UP000284202"/>
    </source>
</evidence>
<keyword evidence="2" id="KW-0201">Cytochrome c-type biogenesis</keyword>
<feature type="transmembrane region" description="Helical" evidence="3">
    <location>
        <begin position="91"/>
        <end position="111"/>
    </location>
</feature>
<evidence type="ECO:0000313" key="4">
    <source>
        <dbReference type="EMBL" id="RJE81917.1"/>
    </source>
</evidence>
<dbReference type="GO" id="GO:0005886">
    <property type="term" value="C:plasma membrane"/>
    <property type="evidence" value="ECO:0007669"/>
    <property type="project" value="TreeGrafter"/>
</dbReference>
<proteinExistence type="predicted"/>
<sequence length="310" mass="33900">MFWLICAALVLVIALAIAAPLQRMRDRDAPSAAAFDLRVYRDQLREVERDLDRGVIGTEEAERLRTEIGRKVLEADRRLNAARPLRSGGGMIGAGAVLALLLAGAIGLYLYQGAPSMPDLPLSERIATASTIYANRPSQTEAEANAPETPAPEIDQEYAELLEKLRETVAKKPDDPQGLILLATNEMRVGNPVAAREAQQKLVDLRGDKVSADELLRLSAMMTEAAGGLITPEAEKVLARALQMDPSLPQGRYLLGLLQIQNERPDRAFPIWRGLLEEGPYDAPWNVPIRASIDDLAWLAGQPDYVAPPE</sequence>
<dbReference type="EMBL" id="QZCG01000024">
    <property type="protein sequence ID" value="RJE81917.1"/>
    <property type="molecule type" value="Genomic_DNA"/>
</dbReference>
<protein>
    <submittedName>
        <fullName evidence="4">C-type cytochrome biogenesis protein CcmI</fullName>
    </submittedName>
</protein>
<evidence type="ECO:0000256" key="1">
    <source>
        <dbReference type="ARBA" id="ARBA00004196"/>
    </source>
</evidence>
<dbReference type="GO" id="GO:0030313">
    <property type="term" value="C:cell envelope"/>
    <property type="evidence" value="ECO:0007669"/>
    <property type="project" value="UniProtKB-SubCell"/>
</dbReference>
<dbReference type="PANTHER" id="PTHR47870:SF1">
    <property type="entry name" value="CYTOCHROME C-TYPE BIOGENESIS PROTEIN CCMH"/>
    <property type="match status" value="1"/>
</dbReference>
<keyword evidence="5" id="KW-1185">Reference proteome</keyword>
<dbReference type="InterPro" id="IPR011990">
    <property type="entry name" value="TPR-like_helical_dom_sf"/>
</dbReference>
<dbReference type="RefSeq" id="WP_119752141.1">
    <property type="nucleotide sequence ID" value="NZ_QZCG01000024.1"/>
</dbReference>
<comment type="subcellular location">
    <subcellularLocation>
        <location evidence="1">Cell envelope</location>
    </subcellularLocation>
</comment>
<dbReference type="NCBIfam" id="TIGR03142">
    <property type="entry name" value="cytochro_ccmI"/>
    <property type="match status" value="1"/>
</dbReference>
<evidence type="ECO:0000256" key="2">
    <source>
        <dbReference type="ARBA" id="ARBA00022748"/>
    </source>
</evidence>
<dbReference type="SUPFAM" id="SSF48452">
    <property type="entry name" value="TPR-like"/>
    <property type="match status" value="1"/>
</dbReference>
<keyword evidence="3" id="KW-0812">Transmembrane</keyword>
<dbReference type="OrthoDB" id="9815847at2"/>
<dbReference type="InterPro" id="IPR051263">
    <property type="entry name" value="C-type_cytochrome_biogenesis"/>
</dbReference>
<comment type="caution">
    <text evidence="4">The sequence shown here is derived from an EMBL/GenBank/DDBJ whole genome shotgun (WGS) entry which is preliminary data.</text>
</comment>
<name>A0A418SLZ8_9RHOB</name>